<dbReference type="STRING" id="273677.BW34_00478"/>
<feature type="domain" description="Phage tail lysozyme" evidence="3">
    <location>
        <begin position="149"/>
        <end position="202"/>
    </location>
</feature>
<reference evidence="4 5" key="1">
    <citation type="submission" date="2019-03" db="EMBL/GenBank/DDBJ databases">
        <title>Genome Sequencing and Assembly of Various Microbes Isolated from Partially Reclaimed Soil and Acid Mine Drainage (AMD) Site.</title>
        <authorList>
            <person name="Steinbock B."/>
            <person name="Bechtold R."/>
            <person name="Sevigny J.L."/>
            <person name="Thomas D."/>
            <person name="Cuthill L.R."/>
            <person name="Aveiro Johannsen E.J."/>
            <person name="Thomas K."/>
            <person name="Ghosh A."/>
        </authorList>
    </citation>
    <scope>NUCLEOTIDE SEQUENCE [LARGE SCALE GENOMIC DNA]</scope>
    <source>
        <strain evidence="4 5">F-B2</strain>
    </source>
</reference>
<name>A0A4V3B369_9MICO</name>
<dbReference type="EMBL" id="SMZX01000002">
    <property type="protein sequence ID" value="TDL43580.1"/>
    <property type="molecule type" value="Genomic_DNA"/>
</dbReference>
<evidence type="ECO:0000313" key="5">
    <source>
        <dbReference type="Proteomes" id="UP000295633"/>
    </source>
</evidence>
<dbReference type="InterPro" id="IPR023346">
    <property type="entry name" value="Lysozyme-like_dom_sf"/>
</dbReference>
<gene>
    <name evidence="4" type="ORF">E2R54_10215</name>
</gene>
<sequence>MTSGNEILPTRSAVQTRGVMSPRRAVSAPRWSRRRGVLAAFSVMATAGFVAASLVPLASFPTRAEATELDPLSLYATAVHDAQRYQAGDAPGLELERASDYTVNVKPTPTPTPTPTPVKESSSGSSSSGSSSSGWSPPFVTPNPGSAQAIAYDMVTARGWGDSEFACLVALWNKESGWRVNAFNASSGAYGIPQATPGRKMASVGSDWETNPATQITWGLGYIQGRYGTPCGAWGKSQRSGWY</sequence>
<feature type="region of interest" description="Disordered" evidence="1">
    <location>
        <begin position="100"/>
        <end position="140"/>
    </location>
</feature>
<organism evidence="4 5">
    <name type="scientific">Microbacterium oleivorans</name>
    <dbReference type="NCBI Taxonomy" id="273677"/>
    <lineage>
        <taxon>Bacteria</taxon>
        <taxon>Bacillati</taxon>
        <taxon>Actinomycetota</taxon>
        <taxon>Actinomycetes</taxon>
        <taxon>Micrococcales</taxon>
        <taxon>Microbacteriaceae</taxon>
        <taxon>Microbacterium</taxon>
    </lineage>
</organism>
<evidence type="ECO:0000259" key="3">
    <source>
        <dbReference type="Pfam" id="PF18013"/>
    </source>
</evidence>
<keyword evidence="2" id="KW-1133">Transmembrane helix</keyword>
<dbReference type="SUPFAM" id="SSF53955">
    <property type="entry name" value="Lysozyme-like"/>
    <property type="match status" value="1"/>
</dbReference>
<feature type="compositionally biased region" description="Low complexity" evidence="1">
    <location>
        <begin position="121"/>
        <end position="136"/>
    </location>
</feature>
<dbReference type="InterPro" id="IPR041219">
    <property type="entry name" value="Phage_lysozyme2"/>
</dbReference>
<evidence type="ECO:0000256" key="1">
    <source>
        <dbReference type="SAM" id="MobiDB-lite"/>
    </source>
</evidence>
<dbReference type="RefSeq" id="WP_133399656.1">
    <property type="nucleotide sequence ID" value="NZ_SMZX01000002.1"/>
</dbReference>
<proteinExistence type="predicted"/>
<protein>
    <submittedName>
        <fullName evidence="4">Lytic transglycosylase domain-containing protein</fullName>
    </submittedName>
</protein>
<keyword evidence="2" id="KW-0472">Membrane</keyword>
<evidence type="ECO:0000313" key="4">
    <source>
        <dbReference type="EMBL" id="TDL43580.1"/>
    </source>
</evidence>
<evidence type="ECO:0000256" key="2">
    <source>
        <dbReference type="SAM" id="Phobius"/>
    </source>
</evidence>
<dbReference type="Pfam" id="PF18013">
    <property type="entry name" value="Phage_lysozyme2"/>
    <property type="match status" value="1"/>
</dbReference>
<dbReference type="Proteomes" id="UP000295633">
    <property type="component" value="Unassembled WGS sequence"/>
</dbReference>
<dbReference type="AlphaFoldDB" id="A0A4V3B369"/>
<feature type="transmembrane region" description="Helical" evidence="2">
    <location>
        <begin position="37"/>
        <end position="58"/>
    </location>
</feature>
<feature type="region of interest" description="Disordered" evidence="1">
    <location>
        <begin position="1"/>
        <end position="21"/>
    </location>
</feature>
<comment type="caution">
    <text evidence="4">The sequence shown here is derived from an EMBL/GenBank/DDBJ whole genome shotgun (WGS) entry which is preliminary data.</text>
</comment>
<accession>A0A4V3B369</accession>
<keyword evidence="2" id="KW-0812">Transmembrane</keyword>